<sequence length="65" mass="7242">MSPANGQTTAAIRPMLELSELKASQWSLDELRSHYRTMSDLSPWLNAQGTAILGQVIQEIEERGN</sequence>
<comment type="caution">
    <text evidence="1">The sequence shown here is derived from an EMBL/GenBank/DDBJ whole genome shotgun (WGS) entry which is preliminary data.</text>
</comment>
<dbReference type="EMBL" id="JBBPCC010000019">
    <property type="protein sequence ID" value="MEK8131133.1"/>
    <property type="molecule type" value="Genomic_DNA"/>
</dbReference>
<proteinExistence type="predicted"/>
<organism evidence="1 2">
    <name type="scientific">Paenibacillus filicis</name>
    <dbReference type="NCBI Taxonomy" id="669464"/>
    <lineage>
        <taxon>Bacteria</taxon>
        <taxon>Bacillati</taxon>
        <taxon>Bacillota</taxon>
        <taxon>Bacilli</taxon>
        <taxon>Bacillales</taxon>
        <taxon>Paenibacillaceae</taxon>
        <taxon>Paenibacillus</taxon>
    </lineage>
</organism>
<accession>A0ABU9DST1</accession>
<gene>
    <name evidence="1" type="ORF">WMW72_24825</name>
</gene>
<name>A0ABU9DST1_9BACL</name>
<reference evidence="1 2" key="1">
    <citation type="submission" date="2024-04" db="EMBL/GenBank/DDBJ databases">
        <title>draft genome sequnece of Paenibacillus filicis.</title>
        <authorList>
            <person name="Kim D.-U."/>
        </authorList>
    </citation>
    <scope>NUCLEOTIDE SEQUENCE [LARGE SCALE GENOMIC DNA]</scope>
    <source>
        <strain evidence="1 2">KACC14197</strain>
    </source>
</reference>
<evidence type="ECO:0000313" key="1">
    <source>
        <dbReference type="EMBL" id="MEK8131133.1"/>
    </source>
</evidence>
<evidence type="ECO:0000313" key="2">
    <source>
        <dbReference type="Proteomes" id="UP001469365"/>
    </source>
</evidence>
<keyword evidence="2" id="KW-1185">Reference proteome</keyword>
<dbReference type="RefSeq" id="WP_341418269.1">
    <property type="nucleotide sequence ID" value="NZ_JBBPCC010000019.1"/>
</dbReference>
<dbReference type="Proteomes" id="UP001469365">
    <property type="component" value="Unassembled WGS sequence"/>
</dbReference>
<protein>
    <submittedName>
        <fullName evidence="1">Uncharacterized protein</fullName>
    </submittedName>
</protein>